<sequence>MTKAVPLPAVKQQLDKALVKICHHHTIYVIWSFAEVDPCGSGTILNFHGAPDTGKTLTAEAFSGSIGNRLISARIADLESKFVGAPQRTSPSYSSRYVPKTPCCS</sequence>
<protein>
    <recommendedName>
        <fullName evidence="2">ATPase AAA-type core domain-containing protein</fullName>
    </recommendedName>
</protein>
<dbReference type="GO" id="GO:0005524">
    <property type="term" value="F:ATP binding"/>
    <property type="evidence" value="ECO:0007669"/>
    <property type="project" value="InterPro"/>
</dbReference>
<dbReference type="InterPro" id="IPR027417">
    <property type="entry name" value="P-loop_NTPase"/>
</dbReference>
<dbReference type="HOGENOM" id="CLU_2234239_0_0_6"/>
<dbReference type="Gene3D" id="3.40.50.300">
    <property type="entry name" value="P-loop containing nucleotide triphosphate hydrolases"/>
    <property type="match status" value="1"/>
</dbReference>
<dbReference type="AlphaFoldDB" id="B1JB82"/>
<organism evidence="3">
    <name type="scientific">Pseudomonas putida (strain W619)</name>
    <dbReference type="NCBI Taxonomy" id="390235"/>
    <lineage>
        <taxon>Bacteria</taxon>
        <taxon>Pseudomonadati</taxon>
        <taxon>Pseudomonadota</taxon>
        <taxon>Gammaproteobacteria</taxon>
        <taxon>Pseudomonadales</taxon>
        <taxon>Pseudomonadaceae</taxon>
        <taxon>Pseudomonas</taxon>
    </lineage>
</organism>
<dbReference type="GO" id="GO:0016887">
    <property type="term" value="F:ATP hydrolysis activity"/>
    <property type="evidence" value="ECO:0007669"/>
    <property type="project" value="InterPro"/>
</dbReference>
<dbReference type="Pfam" id="PF00004">
    <property type="entry name" value="AAA"/>
    <property type="match status" value="1"/>
</dbReference>
<evidence type="ECO:0000256" key="1">
    <source>
        <dbReference type="SAM" id="MobiDB-lite"/>
    </source>
</evidence>
<gene>
    <name evidence="3" type="ordered locus">PputW619_3371</name>
</gene>
<proteinExistence type="predicted"/>
<evidence type="ECO:0000259" key="2">
    <source>
        <dbReference type="Pfam" id="PF00004"/>
    </source>
</evidence>
<feature type="region of interest" description="Disordered" evidence="1">
    <location>
        <begin position="85"/>
        <end position="105"/>
    </location>
</feature>
<dbReference type="eggNOG" id="COG0464">
    <property type="taxonomic scope" value="Bacteria"/>
</dbReference>
<feature type="domain" description="ATPase AAA-type core" evidence="2">
    <location>
        <begin position="47"/>
        <end position="88"/>
    </location>
</feature>
<evidence type="ECO:0000313" key="3">
    <source>
        <dbReference type="EMBL" id="ACA73855.1"/>
    </source>
</evidence>
<accession>B1JB82</accession>
<dbReference type="EMBL" id="CP000949">
    <property type="protein sequence ID" value="ACA73855.1"/>
    <property type="molecule type" value="Genomic_DNA"/>
</dbReference>
<reference evidence="3" key="1">
    <citation type="submission" date="2008-02" db="EMBL/GenBank/DDBJ databases">
        <title>Complete sequence of Psuedomonas putida W619.</title>
        <authorList>
            <consortium name="US DOE Joint Genome Institute"/>
            <person name="Copeland A."/>
            <person name="Lucas S."/>
            <person name="Lapidus A."/>
            <person name="Barry K."/>
            <person name="Detter J.C."/>
            <person name="Glavina del Rio T."/>
            <person name="Dalin E."/>
            <person name="Tice H."/>
            <person name="Pitluck S."/>
            <person name="Chain P."/>
            <person name="Malfatti S."/>
            <person name="Shin M."/>
            <person name="Vergez L."/>
            <person name="Schmutz J."/>
            <person name="Larimer F."/>
            <person name="Land M."/>
            <person name="Hauser L."/>
            <person name="Kyrpides N."/>
            <person name="Kim E."/>
            <person name="Taghavi S."/>
            <person name="Vangronsveld D."/>
            <person name="van der Lelie D."/>
            <person name="Richardson P."/>
        </authorList>
    </citation>
    <scope>NUCLEOTIDE SEQUENCE</scope>
    <source>
        <strain evidence="3">W619</strain>
    </source>
</reference>
<name>B1JB82_PSEPW</name>
<dbReference type="KEGG" id="ppw:PputW619_3371"/>
<dbReference type="InterPro" id="IPR003959">
    <property type="entry name" value="ATPase_AAA_core"/>
</dbReference>